<sequence length="221" mass="24153">MTNPVGATDRTSVRRFPEKAVKDREAINNILDAGLVAHVSCVVDGQPFVMPVGYARDGDRVLFHGSTASRLFKTLATGQASCFTVTLLDGMVLARSAFESSMHYRCVIALGSCDVLEGDEKEAALIRITDHLLPGRTDEARKAAPKESKATLVLALKLDEVSCKVSEGDPDDVPSDLTDPIYSNIWAGYVPMREVFESPVADPLTSEKNIPIPDYIKNWKR</sequence>
<dbReference type="SUPFAM" id="SSF50475">
    <property type="entry name" value="FMN-binding split barrel"/>
    <property type="match status" value="1"/>
</dbReference>
<organism evidence="1">
    <name type="scientific">freshwater metagenome</name>
    <dbReference type="NCBI Taxonomy" id="449393"/>
    <lineage>
        <taxon>unclassified sequences</taxon>
        <taxon>metagenomes</taxon>
        <taxon>ecological metagenomes</taxon>
    </lineage>
</organism>
<dbReference type="EMBL" id="CAFBPK010000031">
    <property type="protein sequence ID" value="CAB5028679.1"/>
    <property type="molecule type" value="Genomic_DNA"/>
</dbReference>
<dbReference type="InterPro" id="IPR012349">
    <property type="entry name" value="Split_barrel_FMN-bd"/>
</dbReference>
<dbReference type="EMBL" id="CAESAI010000089">
    <property type="protein sequence ID" value="CAB4345699.1"/>
    <property type="molecule type" value="Genomic_DNA"/>
</dbReference>
<evidence type="ECO:0000313" key="2">
    <source>
        <dbReference type="EMBL" id="CAB4345699.1"/>
    </source>
</evidence>
<dbReference type="PANTHER" id="PTHR34071">
    <property type="entry name" value="5-NITROIMIDAZOLE ANTIBIOTICS RESISTANCE PROTEIN, NIMA-FAMILY-RELATED PROTEIN-RELATED"/>
    <property type="match status" value="1"/>
</dbReference>
<dbReference type="EMBL" id="CAEZYC010000034">
    <property type="protein sequence ID" value="CAB4708334.1"/>
    <property type="molecule type" value="Genomic_DNA"/>
</dbReference>
<proteinExistence type="predicted"/>
<evidence type="ECO:0000313" key="5">
    <source>
        <dbReference type="EMBL" id="CAB5028679.1"/>
    </source>
</evidence>
<accession>A0A6J5ZP57</accession>
<dbReference type="InterPro" id="IPR024747">
    <property type="entry name" value="Pyridox_Oxase-rel"/>
</dbReference>
<name>A0A6J5ZP57_9ZZZZ</name>
<dbReference type="AlphaFoldDB" id="A0A6J5ZP57"/>
<evidence type="ECO:0000313" key="3">
    <source>
        <dbReference type="EMBL" id="CAB4708334.1"/>
    </source>
</evidence>
<dbReference type="EMBL" id="CAFAAO010000001">
    <property type="protein sequence ID" value="CAB4792650.1"/>
    <property type="molecule type" value="Genomic_DNA"/>
</dbReference>
<evidence type="ECO:0000313" key="4">
    <source>
        <dbReference type="EMBL" id="CAB4792650.1"/>
    </source>
</evidence>
<protein>
    <submittedName>
        <fullName evidence="1">Unannotated protein</fullName>
    </submittedName>
</protein>
<gene>
    <name evidence="3" type="ORF">UFOPK2648_00736</name>
    <name evidence="4" type="ORF">UFOPK3037_00045</name>
    <name evidence="2" type="ORF">UFOPK3406_01556</name>
    <name evidence="1" type="ORF">UFOPK3925_01013</name>
    <name evidence="5" type="ORF">UFOPK4097_01434</name>
</gene>
<dbReference type="Gene3D" id="2.30.110.10">
    <property type="entry name" value="Electron Transport, Fmn-binding Protein, Chain A"/>
    <property type="match status" value="1"/>
</dbReference>
<dbReference type="Pfam" id="PF12900">
    <property type="entry name" value="Pyridox_ox_2"/>
    <property type="match status" value="1"/>
</dbReference>
<dbReference type="PANTHER" id="PTHR34071:SF2">
    <property type="entry name" value="FLAVIN-NUCLEOTIDE-BINDING PROTEIN"/>
    <property type="match status" value="1"/>
</dbReference>
<evidence type="ECO:0000313" key="1">
    <source>
        <dbReference type="EMBL" id="CAB4341323.1"/>
    </source>
</evidence>
<dbReference type="EMBL" id="CAESAD010000007">
    <property type="protein sequence ID" value="CAB4341323.1"/>
    <property type="molecule type" value="Genomic_DNA"/>
</dbReference>
<reference evidence="1" key="1">
    <citation type="submission" date="2020-05" db="EMBL/GenBank/DDBJ databases">
        <authorList>
            <person name="Chiriac C."/>
            <person name="Salcher M."/>
            <person name="Ghai R."/>
            <person name="Kavagutti S V."/>
        </authorList>
    </citation>
    <scope>NUCLEOTIDE SEQUENCE</scope>
</reference>